<dbReference type="GO" id="GO:0004601">
    <property type="term" value="F:peroxidase activity"/>
    <property type="evidence" value="ECO:0007669"/>
    <property type="project" value="UniProtKB-KW"/>
</dbReference>
<reference evidence="2" key="1">
    <citation type="submission" date="2014-09" db="EMBL/GenBank/DDBJ databases">
        <authorList>
            <person name="Mudge J."/>
            <person name="Ramaraj T."/>
            <person name="Lindquist I.E."/>
            <person name="Bharti A.K."/>
            <person name="Sundararajan A."/>
            <person name="Cameron C.T."/>
            <person name="Woodward J.E."/>
            <person name="May G.D."/>
            <person name="Brubaker C."/>
            <person name="Broadhvest J."/>
            <person name="Wilkins T.A."/>
        </authorList>
    </citation>
    <scope>NUCLEOTIDE SEQUENCE</scope>
    <source>
        <strain evidence="2">cv. AKA8401</strain>
    </source>
</reference>
<protein>
    <submittedName>
        <fullName evidence="1">Catalase-peroxidase</fullName>
    </submittedName>
</protein>
<accession>A0A0B0MDX4</accession>
<keyword evidence="1" id="KW-0575">Peroxidase</keyword>
<dbReference type="EMBL" id="JRRC01012691">
    <property type="protein sequence ID" value="KHF97618.1"/>
    <property type="molecule type" value="Genomic_DNA"/>
</dbReference>
<gene>
    <name evidence="1" type="ORF">F383_37023</name>
</gene>
<evidence type="ECO:0000313" key="2">
    <source>
        <dbReference type="Proteomes" id="UP000032142"/>
    </source>
</evidence>
<name>A0A0B0MDX4_GOSAR</name>
<sequence>MSGTCIDIETRASVRHVRDMHQPRDIQASMRAIVILVWDTASASIAAKVAHGSSPTSEKPVTLSFEALGITQGRVPRPCVTQGQPHGRVVRPCVPNLQVSVHSSKHMGRDTATASGHGCAWACHGRVRDTGYGHRRALGCVKTLVGSNLEFNSHGLGAWACPFMLRQYEPHGPSTQPSQKGHMGVLPFHMSVCP</sequence>
<organism evidence="1 2">
    <name type="scientific">Gossypium arboreum</name>
    <name type="common">Tree cotton</name>
    <name type="synonym">Gossypium nanking</name>
    <dbReference type="NCBI Taxonomy" id="29729"/>
    <lineage>
        <taxon>Eukaryota</taxon>
        <taxon>Viridiplantae</taxon>
        <taxon>Streptophyta</taxon>
        <taxon>Embryophyta</taxon>
        <taxon>Tracheophyta</taxon>
        <taxon>Spermatophyta</taxon>
        <taxon>Magnoliopsida</taxon>
        <taxon>eudicotyledons</taxon>
        <taxon>Gunneridae</taxon>
        <taxon>Pentapetalae</taxon>
        <taxon>rosids</taxon>
        <taxon>malvids</taxon>
        <taxon>Malvales</taxon>
        <taxon>Malvaceae</taxon>
        <taxon>Malvoideae</taxon>
        <taxon>Gossypium</taxon>
    </lineage>
</organism>
<dbReference type="AlphaFoldDB" id="A0A0B0MDX4"/>
<keyword evidence="1" id="KW-0560">Oxidoreductase</keyword>
<evidence type="ECO:0000313" key="1">
    <source>
        <dbReference type="EMBL" id="KHF97618.1"/>
    </source>
</evidence>
<keyword evidence="2" id="KW-1185">Reference proteome</keyword>
<proteinExistence type="predicted"/>
<comment type="caution">
    <text evidence="1">The sequence shown here is derived from an EMBL/GenBank/DDBJ whole genome shotgun (WGS) entry which is preliminary data.</text>
</comment>
<dbReference type="Proteomes" id="UP000032142">
    <property type="component" value="Unassembled WGS sequence"/>
</dbReference>